<keyword evidence="6" id="KW-0812">Transmembrane</keyword>
<comment type="function">
    <text evidence="1">Involved in peroxisome biogenesis.</text>
</comment>
<dbReference type="RefSeq" id="XP_019016465.1">
    <property type="nucleotide sequence ID" value="XM_019164681.1"/>
</dbReference>
<sequence length="206" mass="22961">MAQGGSHASTSRGGRNPTLRLLAGSMALATLAYGSYKYLTSAAAVTGQKQEQRAGGSASALETDETACLSSNRLRPKQRTDVSISLVVSKSVLRQMEQYNTEHEDGVDLQNYLRLYPRMVVVLYPGLTPADVECYFELDDDVRHRVLETGKEESVFHVLKQVGSDITLLCFDDFAIDRATIDKRFRLDNVLRNVVSLDRAFFIDYI</sequence>
<keyword evidence="9" id="KW-0576">Peroxisome</keyword>
<evidence type="ECO:0000256" key="3">
    <source>
        <dbReference type="ARBA" id="ARBA00009642"/>
    </source>
</evidence>
<evidence type="ECO:0000256" key="9">
    <source>
        <dbReference type="ARBA" id="ARBA00023140"/>
    </source>
</evidence>
<evidence type="ECO:0000256" key="6">
    <source>
        <dbReference type="ARBA" id="ARBA00022692"/>
    </source>
</evidence>
<dbReference type="InterPro" id="IPR038613">
    <property type="entry name" value="Peroxin-22_C_sf"/>
</dbReference>
<keyword evidence="8" id="KW-0472">Membrane</keyword>
<evidence type="ECO:0000256" key="5">
    <source>
        <dbReference type="ARBA" id="ARBA00022593"/>
    </source>
</evidence>
<dbReference type="Proteomes" id="UP000094455">
    <property type="component" value="Unassembled WGS sequence"/>
</dbReference>
<dbReference type="Pfam" id="PF12827">
    <property type="entry name" value="Peroxin-22"/>
    <property type="match status" value="1"/>
</dbReference>
<dbReference type="GeneID" id="30181368"/>
<evidence type="ECO:0000256" key="7">
    <source>
        <dbReference type="ARBA" id="ARBA00022989"/>
    </source>
</evidence>
<comment type="subcellular location">
    <subcellularLocation>
        <location evidence="2">Peroxisome membrane</location>
        <topology evidence="2">Single-pass membrane protein</topology>
    </subcellularLocation>
</comment>
<reference evidence="10 11" key="1">
    <citation type="journal article" date="2016" name="Proc. Natl. Acad. Sci. U.S.A.">
        <title>Comparative genomics of biotechnologically important yeasts.</title>
        <authorList>
            <person name="Riley R."/>
            <person name="Haridas S."/>
            <person name="Wolfe K.H."/>
            <person name="Lopes M.R."/>
            <person name="Hittinger C.T."/>
            <person name="Goeker M."/>
            <person name="Salamov A.A."/>
            <person name="Wisecaver J.H."/>
            <person name="Long T.M."/>
            <person name="Calvey C.H."/>
            <person name="Aerts A.L."/>
            <person name="Barry K.W."/>
            <person name="Choi C."/>
            <person name="Clum A."/>
            <person name="Coughlan A.Y."/>
            <person name="Deshpande S."/>
            <person name="Douglass A.P."/>
            <person name="Hanson S.J."/>
            <person name="Klenk H.-P."/>
            <person name="LaButti K.M."/>
            <person name="Lapidus A."/>
            <person name="Lindquist E.A."/>
            <person name="Lipzen A.M."/>
            <person name="Meier-Kolthoff J.P."/>
            <person name="Ohm R.A."/>
            <person name="Otillar R.P."/>
            <person name="Pangilinan J.L."/>
            <person name="Peng Y."/>
            <person name="Rokas A."/>
            <person name="Rosa C.A."/>
            <person name="Scheuner C."/>
            <person name="Sibirny A.A."/>
            <person name="Slot J.C."/>
            <person name="Stielow J.B."/>
            <person name="Sun H."/>
            <person name="Kurtzman C.P."/>
            <person name="Blackwell M."/>
            <person name="Grigoriev I.V."/>
            <person name="Jeffries T.W."/>
        </authorList>
    </citation>
    <scope>NUCLEOTIDE SEQUENCE [LARGE SCALE GENOMIC DNA]</scope>
    <source>
        <strain evidence="10 11">NRRL Y-2026</strain>
    </source>
</reference>
<comment type="similarity">
    <text evidence="3">Belongs to the peroxin-22 family.</text>
</comment>
<name>A0A1E3NGV8_9ASCO</name>
<keyword evidence="5" id="KW-0962">Peroxisome biogenesis</keyword>
<organism evidence="10 11">
    <name type="scientific">Pichia membranifaciens NRRL Y-2026</name>
    <dbReference type="NCBI Taxonomy" id="763406"/>
    <lineage>
        <taxon>Eukaryota</taxon>
        <taxon>Fungi</taxon>
        <taxon>Dikarya</taxon>
        <taxon>Ascomycota</taxon>
        <taxon>Saccharomycotina</taxon>
        <taxon>Pichiomycetes</taxon>
        <taxon>Pichiales</taxon>
        <taxon>Pichiaceae</taxon>
        <taxon>Pichia</taxon>
    </lineage>
</organism>
<dbReference type="GO" id="GO:0005778">
    <property type="term" value="C:peroxisomal membrane"/>
    <property type="evidence" value="ECO:0007669"/>
    <property type="project" value="UniProtKB-SubCell"/>
</dbReference>
<dbReference type="EMBL" id="KV454005">
    <property type="protein sequence ID" value="ODQ45352.1"/>
    <property type="molecule type" value="Genomic_DNA"/>
</dbReference>
<gene>
    <name evidence="10" type="ORF">PICMEDRAFT_74117</name>
</gene>
<keyword evidence="7" id="KW-1133">Transmembrane helix</keyword>
<evidence type="ECO:0000256" key="8">
    <source>
        <dbReference type="ARBA" id="ARBA00023136"/>
    </source>
</evidence>
<keyword evidence="11" id="KW-1185">Reference proteome</keyword>
<protein>
    <recommendedName>
        <fullName evidence="4">Peroxisome assembly protein 22</fullName>
    </recommendedName>
</protein>
<evidence type="ECO:0000256" key="1">
    <source>
        <dbReference type="ARBA" id="ARBA00003659"/>
    </source>
</evidence>
<evidence type="ECO:0000313" key="11">
    <source>
        <dbReference type="Proteomes" id="UP000094455"/>
    </source>
</evidence>
<evidence type="ECO:0000256" key="4">
    <source>
        <dbReference type="ARBA" id="ARBA00018967"/>
    </source>
</evidence>
<dbReference type="AlphaFoldDB" id="A0A1E3NGV8"/>
<dbReference type="GO" id="GO:0007031">
    <property type="term" value="P:peroxisome organization"/>
    <property type="evidence" value="ECO:0007669"/>
    <property type="project" value="UniProtKB-KW"/>
</dbReference>
<dbReference type="InterPro" id="IPR024359">
    <property type="entry name" value="Peroxin-22"/>
</dbReference>
<dbReference type="OrthoDB" id="3989258at2759"/>
<proteinExistence type="inferred from homology"/>
<evidence type="ECO:0000313" key="10">
    <source>
        <dbReference type="EMBL" id="ODQ45352.1"/>
    </source>
</evidence>
<accession>A0A1E3NGV8</accession>
<dbReference type="Gene3D" id="3.40.50.11730">
    <property type="entry name" value="Peroxisome assembly protein 22"/>
    <property type="match status" value="1"/>
</dbReference>
<dbReference type="STRING" id="763406.A0A1E3NGV8"/>
<evidence type="ECO:0000256" key="2">
    <source>
        <dbReference type="ARBA" id="ARBA00004549"/>
    </source>
</evidence>